<name>F9GCQ8_FUSOF</name>
<evidence type="ECO:0000256" key="1">
    <source>
        <dbReference type="SAM" id="MobiDB-lite"/>
    </source>
</evidence>
<feature type="compositionally biased region" description="Basic and acidic residues" evidence="1">
    <location>
        <begin position="13"/>
        <end position="29"/>
    </location>
</feature>
<organism evidence="2">
    <name type="scientific">Fusarium oxysporum (strain Fo5176)</name>
    <name type="common">Fusarium vascular wilt</name>
    <dbReference type="NCBI Taxonomy" id="660025"/>
    <lineage>
        <taxon>Eukaryota</taxon>
        <taxon>Fungi</taxon>
        <taxon>Dikarya</taxon>
        <taxon>Ascomycota</taxon>
        <taxon>Pezizomycotina</taxon>
        <taxon>Sordariomycetes</taxon>
        <taxon>Hypocreomycetidae</taxon>
        <taxon>Hypocreales</taxon>
        <taxon>Nectriaceae</taxon>
        <taxon>Fusarium</taxon>
        <taxon>Fusarium oxysporum species complex</taxon>
    </lineage>
</organism>
<proteinExistence type="predicted"/>
<evidence type="ECO:0000313" key="2">
    <source>
        <dbReference type="EMBL" id="EGU73050.1"/>
    </source>
</evidence>
<sequence>MFKGPTTGLPKSNRWDNHLSDESRVRESCTLKQAAQ</sequence>
<comment type="caution">
    <text evidence="2">The sequence shown here is derived from an EMBL/GenBank/DDBJ whole genome shotgun (WGS) entry which is preliminary data.</text>
</comment>
<accession>F9GCQ8</accession>
<dbReference type="EMBL" id="AFQF01005134">
    <property type="protein sequence ID" value="EGU73050.1"/>
    <property type="molecule type" value="Genomic_DNA"/>
</dbReference>
<reference evidence="2" key="1">
    <citation type="journal article" date="2012" name="Mol. Plant Microbe Interact.">
        <title>A highly conserved effector in Fusarium oxysporum is required for full virulence on Arabidopsis.</title>
        <authorList>
            <person name="Thatcher L.F."/>
            <person name="Gardiner D.M."/>
            <person name="Kazan K."/>
            <person name="Manners J."/>
        </authorList>
    </citation>
    <scope>NUCLEOTIDE SEQUENCE [LARGE SCALE GENOMIC DNA]</scope>
    <source>
        <strain evidence="2">Fo5176</strain>
    </source>
</reference>
<gene>
    <name evidence="2" type="ORF">FOXB_16441</name>
</gene>
<dbReference type="AlphaFoldDB" id="F9GCQ8"/>
<dbReference type="STRING" id="660025.F9GCQ8"/>
<feature type="region of interest" description="Disordered" evidence="1">
    <location>
        <begin position="1"/>
        <end position="36"/>
    </location>
</feature>
<protein>
    <submittedName>
        <fullName evidence="2">Uncharacterized protein</fullName>
    </submittedName>
</protein>